<keyword evidence="3" id="KW-1185">Reference proteome</keyword>
<organism evidence="2 3">
    <name type="scientific">Amycolatopsis nalaikhensis</name>
    <dbReference type="NCBI Taxonomy" id="715472"/>
    <lineage>
        <taxon>Bacteria</taxon>
        <taxon>Bacillati</taxon>
        <taxon>Actinomycetota</taxon>
        <taxon>Actinomycetes</taxon>
        <taxon>Pseudonocardiales</taxon>
        <taxon>Pseudonocardiaceae</taxon>
        <taxon>Amycolatopsis</taxon>
    </lineage>
</organism>
<evidence type="ECO:0008006" key="4">
    <source>
        <dbReference type="Google" id="ProtNLM"/>
    </source>
</evidence>
<dbReference type="Proteomes" id="UP001227101">
    <property type="component" value="Chromosome"/>
</dbReference>
<sequence>MRREYHPDRFAGLRPRRDPWSRRGKMVQGFEVDPKLVQHAAERATEAVTHFEAHASAVKQAQAVVEGNSALLGDYGDAGVFFHACERFDKKFKEIFDKLISHNDAFVDTARRLQSGLQGASKLYAESDAAASERFRRIGETWTDGGHR</sequence>
<evidence type="ECO:0000313" key="3">
    <source>
        <dbReference type="Proteomes" id="UP001227101"/>
    </source>
</evidence>
<dbReference type="EMBL" id="CP127173">
    <property type="protein sequence ID" value="WIV55196.1"/>
    <property type="molecule type" value="Genomic_DNA"/>
</dbReference>
<feature type="region of interest" description="Disordered" evidence="1">
    <location>
        <begin position="1"/>
        <end position="20"/>
    </location>
</feature>
<evidence type="ECO:0000256" key="1">
    <source>
        <dbReference type="SAM" id="MobiDB-lite"/>
    </source>
</evidence>
<reference evidence="2 3" key="1">
    <citation type="submission" date="2023-06" db="EMBL/GenBank/DDBJ databases">
        <authorList>
            <person name="Oyuntsetseg B."/>
            <person name="Kim S.B."/>
        </authorList>
    </citation>
    <scope>NUCLEOTIDE SEQUENCE [LARGE SCALE GENOMIC DNA]</scope>
    <source>
        <strain evidence="2 3">2-2</strain>
    </source>
</reference>
<name>A0ABY8XHV5_9PSEU</name>
<dbReference type="RefSeq" id="WP_285452042.1">
    <property type="nucleotide sequence ID" value="NZ_CP127173.1"/>
</dbReference>
<evidence type="ECO:0000313" key="2">
    <source>
        <dbReference type="EMBL" id="WIV55196.1"/>
    </source>
</evidence>
<gene>
    <name evidence="2" type="ORF">QP939_41255</name>
</gene>
<accession>A0ABY8XHV5</accession>
<proteinExistence type="predicted"/>
<protein>
    <recommendedName>
        <fullName evidence="4">Excreted virulence factor EspC (Type VII ESX diderm)</fullName>
    </recommendedName>
</protein>